<keyword evidence="4" id="KW-0443">Lipid metabolism</keyword>
<evidence type="ECO:0000256" key="5">
    <source>
        <dbReference type="SAM" id="SignalP"/>
    </source>
</evidence>
<evidence type="ECO:0000313" key="7">
    <source>
        <dbReference type="Proteomes" id="UP000235672"/>
    </source>
</evidence>
<dbReference type="GO" id="GO:0016042">
    <property type="term" value="P:lipid catabolic process"/>
    <property type="evidence" value="ECO:0007669"/>
    <property type="project" value="UniProtKB-KW"/>
</dbReference>
<dbReference type="Gene3D" id="3.40.50.1820">
    <property type="entry name" value="alpha/beta hydrolase"/>
    <property type="match status" value="1"/>
</dbReference>
<organism evidence="6 7">
    <name type="scientific">Hyaloscypha hepaticicola</name>
    <dbReference type="NCBI Taxonomy" id="2082293"/>
    <lineage>
        <taxon>Eukaryota</taxon>
        <taxon>Fungi</taxon>
        <taxon>Dikarya</taxon>
        <taxon>Ascomycota</taxon>
        <taxon>Pezizomycotina</taxon>
        <taxon>Leotiomycetes</taxon>
        <taxon>Helotiales</taxon>
        <taxon>Hyaloscyphaceae</taxon>
        <taxon>Hyaloscypha</taxon>
    </lineage>
</organism>
<gene>
    <name evidence="6" type="ORF">NA56DRAFT_646705</name>
</gene>
<dbReference type="AlphaFoldDB" id="A0A2J6Q1N6"/>
<dbReference type="EMBL" id="KZ613486">
    <property type="protein sequence ID" value="PMD20189.1"/>
    <property type="molecule type" value="Genomic_DNA"/>
</dbReference>
<evidence type="ECO:0000313" key="6">
    <source>
        <dbReference type="EMBL" id="PMD20189.1"/>
    </source>
</evidence>
<dbReference type="Proteomes" id="UP000235672">
    <property type="component" value="Unassembled WGS sequence"/>
</dbReference>
<keyword evidence="3" id="KW-0442">Lipid degradation</keyword>
<dbReference type="Pfam" id="PF03403">
    <property type="entry name" value="PAF-AH_p_II"/>
    <property type="match status" value="2"/>
</dbReference>
<evidence type="ECO:0000256" key="2">
    <source>
        <dbReference type="ARBA" id="ARBA00022801"/>
    </source>
</evidence>
<dbReference type="PANTHER" id="PTHR10272">
    <property type="entry name" value="PLATELET-ACTIVATING FACTOR ACETYLHYDROLASE"/>
    <property type="match status" value="1"/>
</dbReference>
<dbReference type="STRING" id="1745343.A0A2J6Q1N6"/>
<keyword evidence="2 6" id="KW-0378">Hydrolase</keyword>
<sequence>MLPSNIGLAGLILWAGLSSVLATDALIPPPLGPYSTLITTTMLTDVTRLDPFAPTNTSRALMVSVYSPIPSSQCSNLSSTEYMPDKTANFYDQTYGPLGIPAGTFESLKLQVCTQIHRKYRPRQYPIVLFSPGLGNSRLEYGAIAQSVASNGYIVISIDHTYDASIVEFPDGSVILGADIETEEQITFALAVRAQDVTFVLNQLRIPSFSRSFFLDSSCQLNIKNVGIFGHSLGGATALASMANDTRLSGGVNLDGTFFGPAIQQGTKRPFLLVGHEGKNQSTDPSWGATWPELKAWKLELEVLGTQHGSFTDLPLLVDVLGLAPYLPPAVIELLGSITGPRSLEIMRVFVGAFFDKVLRGKGSEILRKATPAYPEVVFIAKSN</sequence>
<protein>
    <recommendedName>
        <fullName evidence="1">1-alkyl-2-acetylglycerophosphocholine esterase</fullName>
        <ecNumber evidence="1">3.1.1.47</ecNumber>
    </recommendedName>
</protein>
<evidence type="ECO:0000256" key="1">
    <source>
        <dbReference type="ARBA" id="ARBA00013201"/>
    </source>
</evidence>
<dbReference type="OrthoDB" id="2363873at2759"/>
<dbReference type="PANTHER" id="PTHR10272:SF14">
    <property type="entry name" value="PAF ACETYLHYDROLASE FAMILY PROTEIN"/>
    <property type="match status" value="1"/>
</dbReference>
<proteinExistence type="predicted"/>
<feature type="signal peptide" evidence="5">
    <location>
        <begin position="1"/>
        <end position="22"/>
    </location>
</feature>
<keyword evidence="7" id="KW-1185">Reference proteome</keyword>
<dbReference type="SUPFAM" id="SSF53474">
    <property type="entry name" value="alpha/beta-Hydrolases"/>
    <property type="match status" value="1"/>
</dbReference>
<evidence type="ECO:0000256" key="3">
    <source>
        <dbReference type="ARBA" id="ARBA00022963"/>
    </source>
</evidence>
<dbReference type="GO" id="GO:0003847">
    <property type="term" value="F:1-alkyl-2-acetylglycerophosphocholine esterase activity"/>
    <property type="evidence" value="ECO:0007669"/>
    <property type="project" value="UniProtKB-EC"/>
</dbReference>
<evidence type="ECO:0000256" key="4">
    <source>
        <dbReference type="ARBA" id="ARBA00023098"/>
    </source>
</evidence>
<keyword evidence="5" id="KW-0732">Signal</keyword>
<feature type="chain" id="PRO_5014415402" description="1-alkyl-2-acetylglycerophosphocholine esterase" evidence="5">
    <location>
        <begin position="23"/>
        <end position="384"/>
    </location>
</feature>
<dbReference type="EC" id="3.1.1.47" evidence="1"/>
<accession>A0A2J6Q1N6</accession>
<name>A0A2J6Q1N6_9HELO</name>
<dbReference type="InterPro" id="IPR029058">
    <property type="entry name" value="AB_hydrolase_fold"/>
</dbReference>
<reference evidence="6 7" key="1">
    <citation type="submission" date="2016-05" db="EMBL/GenBank/DDBJ databases">
        <title>A degradative enzymes factory behind the ericoid mycorrhizal symbiosis.</title>
        <authorList>
            <consortium name="DOE Joint Genome Institute"/>
            <person name="Martino E."/>
            <person name="Morin E."/>
            <person name="Grelet G."/>
            <person name="Kuo A."/>
            <person name="Kohler A."/>
            <person name="Daghino S."/>
            <person name="Barry K."/>
            <person name="Choi C."/>
            <person name="Cichocki N."/>
            <person name="Clum A."/>
            <person name="Copeland A."/>
            <person name="Hainaut M."/>
            <person name="Haridas S."/>
            <person name="Labutti K."/>
            <person name="Lindquist E."/>
            <person name="Lipzen A."/>
            <person name="Khouja H.-R."/>
            <person name="Murat C."/>
            <person name="Ohm R."/>
            <person name="Olson A."/>
            <person name="Spatafora J."/>
            <person name="Veneault-Fourrey C."/>
            <person name="Henrissat B."/>
            <person name="Grigoriev I."/>
            <person name="Martin F."/>
            <person name="Perotto S."/>
        </authorList>
    </citation>
    <scope>NUCLEOTIDE SEQUENCE [LARGE SCALE GENOMIC DNA]</scope>
    <source>
        <strain evidence="6 7">UAMH 7357</strain>
    </source>
</reference>